<feature type="binding site" evidence="10">
    <location>
        <position position="421"/>
    </location>
    <ligand>
        <name>ATP</name>
        <dbReference type="ChEBI" id="CHEBI:30616"/>
    </ligand>
</feature>
<evidence type="ECO:0000256" key="6">
    <source>
        <dbReference type="ARBA" id="ARBA00022777"/>
    </source>
</evidence>
<evidence type="ECO:0000256" key="3">
    <source>
        <dbReference type="ARBA" id="ARBA00022553"/>
    </source>
</evidence>
<dbReference type="STRING" id="64144.ENSATEP00000022378"/>
<evidence type="ECO:0000313" key="14">
    <source>
        <dbReference type="Ensembl" id="ENSATEP00000022378.1"/>
    </source>
</evidence>
<evidence type="ECO:0000256" key="8">
    <source>
        <dbReference type="ARBA" id="ARBA00037982"/>
    </source>
</evidence>
<dbReference type="InterPro" id="IPR017441">
    <property type="entry name" value="Protein_kinase_ATP_BS"/>
</dbReference>
<gene>
    <name evidence="14" type="primary">EIF2AK2</name>
</gene>
<evidence type="ECO:0000256" key="2">
    <source>
        <dbReference type="ARBA" id="ARBA00022527"/>
    </source>
</evidence>
<evidence type="ECO:0000256" key="9">
    <source>
        <dbReference type="PROSITE-ProRule" id="PRU00266"/>
    </source>
</evidence>
<dbReference type="Pfam" id="PF00035">
    <property type="entry name" value="dsrm"/>
    <property type="match status" value="3"/>
</dbReference>
<keyword evidence="6" id="KW-0418">Kinase</keyword>
<dbReference type="InterPro" id="IPR011009">
    <property type="entry name" value="Kinase-like_dom_sf"/>
</dbReference>
<dbReference type="PROSITE" id="PS00108">
    <property type="entry name" value="PROTEIN_KINASE_ST"/>
    <property type="match status" value="1"/>
</dbReference>
<feature type="domain" description="Protein kinase" evidence="12">
    <location>
        <begin position="392"/>
        <end position="674"/>
    </location>
</feature>
<dbReference type="Ensembl" id="ENSATET00000022746.3">
    <property type="protein sequence ID" value="ENSATEP00000022378.1"/>
    <property type="gene ID" value="ENSATEG00000015535.3"/>
</dbReference>
<dbReference type="InterPro" id="IPR050339">
    <property type="entry name" value="CC_SR_Kinase"/>
</dbReference>
<keyword evidence="9" id="KW-0694">RNA-binding</keyword>
<dbReference type="PROSITE" id="PS50011">
    <property type="entry name" value="PROTEIN_KINASE_DOM"/>
    <property type="match status" value="1"/>
</dbReference>
<reference evidence="14" key="3">
    <citation type="submission" date="2025-09" db="UniProtKB">
        <authorList>
            <consortium name="Ensembl"/>
        </authorList>
    </citation>
    <scope>IDENTIFICATION</scope>
</reference>
<evidence type="ECO:0000256" key="11">
    <source>
        <dbReference type="SAM" id="MobiDB-lite"/>
    </source>
</evidence>
<dbReference type="InterPro" id="IPR044452">
    <property type="entry name" value="EIF2AK2_DSRM_1"/>
</dbReference>
<evidence type="ECO:0000313" key="15">
    <source>
        <dbReference type="Proteomes" id="UP000265040"/>
    </source>
</evidence>
<feature type="domain" description="DRBM" evidence="13">
    <location>
        <begin position="132"/>
        <end position="166"/>
    </location>
</feature>
<keyword evidence="7 10" id="KW-0067">ATP-binding</keyword>
<keyword evidence="2" id="KW-0723">Serine/threonine-protein kinase</keyword>
<keyword evidence="3" id="KW-0597">Phosphoprotein</keyword>
<dbReference type="CDD" id="cd20314">
    <property type="entry name" value="DSRM_EIF2AK2"/>
    <property type="match status" value="1"/>
</dbReference>
<dbReference type="PROSITE" id="PS00107">
    <property type="entry name" value="PROTEIN_KINASE_ATP"/>
    <property type="match status" value="1"/>
</dbReference>
<name>A0A3Q1IXQ9_ANATE</name>
<keyword evidence="5 10" id="KW-0547">Nucleotide-binding</keyword>
<keyword evidence="4" id="KW-0808">Transferase</keyword>
<dbReference type="OMA" id="KIACEMM"/>
<dbReference type="InterPro" id="IPR000719">
    <property type="entry name" value="Prot_kinase_dom"/>
</dbReference>
<protein>
    <recommendedName>
        <fullName evidence="1">non-specific serine/threonine protein kinase</fullName>
        <ecNumber evidence="1">2.7.11.1</ecNumber>
    </recommendedName>
</protein>
<evidence type="ECO:0000256" key="4">
    <source>
        <dbReference type="ARBA" id="ARBA00022679"/>
    </source>
</evidence>
<dbReference type="GeneTree" id="ENSGT00940000163863"/>
<dbReference type="SMART" id="SM00358">
    <property type="entry name" value="DSRM"/>
    <property type="match status" value="3"/>
</dbReference>
<dbReference type="FunFam" id="1.10.510.10:FF:000251">
    <property type="entry name" value="eukaryotic translation initiation factor 2-alpha kinase 3"/>
    <property type="match status" value="1"/>
</dbReference>
<evidence type="ECO:0000256" key="7">
    <source>
        <dbReference type="ARBA" id="ARBA00022840"/>
    </source>
</evidence>
<dbReference type="Gene3D" id="3.30.160.20">
    <property type="match status" value="3"/>
</dbReference>
<dbReference type="InParanoid" id="A0A3Q1IXQ9"/>
<evidence type="ECO:0000259" key="12">
    <source>
        <dbReference type="PROSITE" id="PS50011"/>
    </source>
</evidence>
<dbReference type="Gene3D" id="1.10.510.10">
    <property type="entry name" value="Transferase(Phosphotransferase) domain 1"/>
    <property type="match status" value="1"/>
</dbReference>
<dbReference type="GO" id="GO:0005737">
    <property type="term" value="C:cytoplasm"/>
    <property type="evidence" value="ECO:0007669"/>
    <property type="project" value="TreeGrafter"/>
</dbReference>
<feature type="region of interest" description="Disordered" evidence="11">
    <location>
        <begin position="290"/>
        <end position="343"/>
    </location>
</feature>
<organism evidence="14 15">
    <name type="scientific">Anabas testudineus</name>
    <name type="common">Climbing perch</name>
    <name type="synonym">Anthias testudineus</name>
    <dbReference type="NCBI Taxonomy" id="64144"/>
    <lineage>
        <taxon>Eukaryota</taxon>
        <taxon>Metazoa</taxon>
        <taxon>Chordata</taxon>
        <taxon>Craniata</taxon>
        <taxon>Vertebrata</taxon>
        <taxon>Euteleostomi</taxon>
        <taxon>Actinopterygii</taxon>
        <taxon>Neopterygii</taxon>
        <taxon>Teleostei</taxon>
        <taxon>Neoteleostei</taxon>
        <taxon>Acanthomorphata</taxon>
        <taxon>Anabantaria</taxon>
        <taxon>Anabantiformes</taxon>
        <taxon>Anabantoidei</taxon>
        <taxon>Anabantidae</taxon>
        <taxon>Anabas</taxon>
    </lineage>
</organism>
<dbReference type="GO" id="GO:0004694">
    <property type="term" value="F:eukaryotic translation initiation factor 2alpha kinase activity"/>
    <property type="evidence" value="ECO:0007669"/>
    <property type="project" value="TreeGrafter"/>
</dbReference>
<feature type="compositionally biased region" description="Polar residues" evidence="11">
    <location>
        <begin position="320"/>
        <end position="339"/>
    </location>
</feature>
<dbReference type="CDD" id="cd19903">
    <property type="entry name" value="DSRM_EIF2AK2_rpt1"/>
    <property type="match status" value="2"/>
</dbReference>
<evidence type="ECO:0000256" key="5">
    <source>
        <dbReference type="ARBA" id="ARBA00022741"/>
    </source>
</evidence>
<dbReference type="AlphaFoldDB" id="A0A3Q1IXQ9"/>
<dbReference type="GO" id="GO:0003725">
    <property type="term" value="F:double-stranded RNA binding"/>
    <property type="evidence" value="ECO:0007669"/>
    <property type="project" value="InterPro"/>
</dbReference>
<dbReference type="SMART" id="SM00220">
    <property type="entry name" value="S_TKc"/>
    <property type="match status" value="1"/>
</dbReference>
<accession>A0A3Q1IXQ9</accession>
<feature type="domain" description="DRBM" evidence="13">
    <location>
        <begin position="5"/>
        <end position="73"/>
    </location>
</feature>
<dbReference type="SUPFAM" id="SSF54768">
    <property type="entry name" value="dsRNA-binding domain-like"/>
    <property type="match status" value="3"/>
</dbReference>
<dbReference type="OrthoDB" id="341578at2759"/>
<evidence type="ECO:0000256" key="1">
    <source>
        <dbReference type="ARBA" id="ARBA00012513"/>
    </source>
</evidence>
<evidence type="ECO:0000256" key="10">
    <source>
        <dbReference type="PROSITE-ProRule" id="PRU10141"/>
    </source>
</evidence>
<dbReference type="GO" id="GO:0005634">
    <property type="term" value="C:nucleus"/>
    <property type="evidence" value="ECO:0007669"/>
    <property type="project" value="TreeGrafter"/>
</dbReference>
<dbReference type="FunFam" id="3.30.160.20:FF:000045">
    <property type="entry name" value="Eukaryotic translation initiation factor 2-alpha kinase 2"/>
    <property type="match status" value="1"/>
</dbReference>
<dbReference type="PANTHER" id="PTHR11042:SF166">
    <property type="entry name" value="EUKARYOTIC TRANSLATION INITIATION FACTOR 2-ALPHA KINASE 3"/>
    <property type="match status" value="1"/>
</dbReference>
<comment type="similarity">
    <text evidence="8">Belongs to the protein kinase superfamily. Ser/Thr protein kinase family. GCN2 subfamily.</text>
</comment>
<dbReference type="Pfam" id="PF00069">
    <property type="entry name" value="Pkinase"/>
    <property type="match status" value="1"/>
</dbReference>
<proteinExistence type="inferred from homology"/>
<evidence type="ECO:0000259" key="13">
    <source>
        <dbReference type="PROSITE" id="PS50137"/>
    </source>
</evidence>
<sequence>METQNYIAKLNEYTQKTRSEVKYEDVGCVGPDHIKTFTVRAVVNGKAYPDGVGKNKKEAKHIAAKNALRGLLEEPADTGFVTAEASTAPAHQTGISNTNYICWLNEHGQKNRVTVKSVESTRLGPDNNTQCCSFVVGDKEYPAAYGKTKREAKEEAAKLVYQEMHGSRTIETGDEKYSGVLSPQKEELKQNVTDICDKTKNLNVKTAGKSFTETNFIEIINHYCQKKKHSHDYILERKCGPPHSPQFFYKLVINTKEYPVGEGKTKQEAKQNAAQLAWCELQKQPDWDSKATSWSVVSDDGTPAKLCKSPSTPVPRDAQSKSILSTPSGSNSPKDQYQSPDVKPRIKLAANFSNARKNSMDIMGNFNGKTAVNSPSEKKSTQSVDTRFTSEFDNIKCLGKGAFGHVFKARQKLLDKHYAVKIVRCKEKALREVGALSDLQHSNIIRYYTCWMEDTGYQWDSRVDSSTASQSTSSSTAKYLYIQMELCDTRTLRVWIDEKNAQNAKKSLRNSKRREESLQIALQLGSGVEYIHSHSLIHRDLKPANILFGQDGVVKIGDFGLVTAEKDDDAENLLERTVYKGTPSYMAPEQKSKSTYDRKVDIFALGLIYFELLWNLPAGSERKEIWENARNQQFPKGFSNNFTQENQIIKSMLRVKPEERPEASNVKTDLEKYACRLTALKDTSLCSKSV</sequence>
<reference evidence="14" key="1">
    <citation type="submission" date="2021-04" db="EMBL/GenBank/DDBJ databases">
        <authorList>
            <consortium name="Wellcome Sanger Institute Data Sharing"/>
        </authorList>
    </citation>
    <scope>NUCLEOTIDE SEQUENCE [LARGE SCALE GENOMIC DNA]</scope>
</reference>
<dbReference type="Proteomes" id="UP000265040">
    <property type="component" value="Chromosome 15"/>
</dbReference>
<dbReference type="PANTHER" id="PTHR11042">
    <property type="entry name" value="EUKARYOTIC TRANSLATION INITIATION FACTOR 2-ALPHA KINASE EIF2-ALPHA KINASE -RELATED"/>
    <property type="match status" value="1"/>
</dbReference>
<dbReference type="InterPro" id="IPR008271">
    <property type="entry name" value="Ser/Thr_kinase_AS"/>
</dbReference>
<reference evidence="14" key="2">
    <citation type="submission" date="2025-08" db="UniProtKB">
        <authorList>
            <consortium name="Ensembl"/>
        </authorList>
    </citation>
    <scope>IDENTIFICATION</scope>
</reference>
<dbReference type="EC" id="2.7.11.1" evidence="1"/>
<keyword evidence="15" id="KW-1185">Reference proteome</keyword>
<dbReference type="Gene3D" id="3.30.200.20">
    <property type="entry name" value="Phosphorylase Kinase, domain 1"/>
    <property type="match status" value="1"/>
</dbReference>
<dbReference type="SUPFAM" id="SSF56112">
    <property type="entry name" value="Protein kinase-like (PK-like)"/>
    <property type="match status" value="1"/>
</dbReference>
<dbReference type="InterPro" id="IPR014720">
    <property type="entry name" value="dsRBD_dom"/>
</dbReference>
<feature type="domain" description="DRBM" evidence="13">
    <location>
        <begin position="215"/>
        <end position="283"/>
    </location>
</feature>
<dbReference type="GO" id="GO:0005524">
    <property type="term" value="F:ATP binding"/>
    <property type="evidence" value="ECO:0007669"/>
    <property type="project" value="UniProtKB-UniRule"/>
</dbReference>
<dbReference type="PROSITE" id="PS50137">
    <property type="entry name" value="DS_RBD"/>
    <property type="match status" value="3"/>
</dbReference>